<feature type="binding site" evidence="6">
    <location>
        <position position="234"/>
    </location>
    <ligand>
        <name>a divalent metal cation</name>
        <dbReference type="ChEBI" id="CHEBI:60240"/>
        <label>2</label>
        <note>catalytic</note>
    </ligand>
</feature>
<dbReference type="InterPro" id="IPR001714">
    <property type="entry name" value="Pept_M24_MAP"/>
</dbReference>
<dbReference type="InterPro" id="IPR036005">
    <property type="entry name" value="Creatinase/aminopeptidase-like"/>
</dbReference>
<evidence type="ECO:0000256" key="5">
    <source>
        <dbReference type="ARBA" id="ARBA00022801"/>
    </source>
</evidence>
<comment type="cofactor">
    <cofactor evidence="6">
        <name>Co(2+)</name>
        <dbReference type="ChEBI" id="CHEBI:48828"/>
    </cofactor>
    <cofactor evidence="6">
        <name>Zn(2+)</name>
        <dbReference type="ChEBI" id="CHEBI:29105"/>
    </cofactor>
    <cofactor evidence="6">
        <name>Mn(2+)</name>
        <dbReference type="ChEBI" id="CHEBI:29035"/>
    </cofactor>
    <cofactor evidence="6">
        <name>Fe(2+)</name>
        <dbReference type="ChEBI" id="CHEBI:29033"/>
    </cofactor>
    <text evidence="6">Binds 2 divalent metal cations per subunit. Has a high-affinity and a low affinity metal-binding site. The true nature of the physiological cofactor is under debate. The enzyme is active with cobalt, zinc, manganese or divalent iron ions. Most likely, methionine aminopeptidases function as mononuclear Fe(2+)-metalloproteases under physiological conditions, and the catalytically relevant metal-binding site has been assigned to the histidine-containing high-affinity site.</text>
</comment>
<feature type="binding site" evidence="6">
    <location>
        <position position="170"/>
    </location>
    <ligand>
        <name>a divalent metal cation</name>
        <dbReference type="ChEBI" id="CHEBI:60240"/>
        <label>2</label>
        <note>catalytic</note>
    </ligand>
</feature>
<keyword evidence="2 6" id="KW-0031">Aminopeptidase</keyword>
<evidence type="ECO:0000256" key="7">
    <source>
        <dbReference type="RuleBase" id="RU003653"/>
    </source>
</evidence>
<keyword evidence="5 6" id="KW-0378">Hydrolase</keyword>
<feature type="binding site" evidence="6">
    <location>
        <position position="96"/>
    </location>
    <ligand>
        <name>a divalent metal cation</name>
        <dbReference type="ChEBI" id="CHEBI:60240"/>
        <label>1</label>
    </ligand>
</feature>
<dbReference type="InterPro" id="IPR000994">
    <property type="entry name" value="Pept_M24"/>
</dbReference>
<evidence type="ECO:0000256" key="2">
    <source>
        <dbReference type="ARBA" id="ARBA00022438"/>
    </source>
</evidence>
<organism evidence="9 10">
    <name type="scientific">Flavobacterium columnare</name>
    <dbReference type="NCBI Taxonomy" id="996"/>
    <lineage>
        <taxon>Bacteria</taxon>
        <taxon>Pseudomonadati</taxon>
        <taxon>Bacteroidota</taxon>
        <taxon>Flavobacteriia</taxon>
        <taxon>Flavobacteriales</taxon>
        <taxon>Flavobacteriaceae</taxon>
        <taxon>Flavobacterium</taxon>
    </lineage>
</organism>
<dbReference type="PANTHER" id="PTHR43330:SF27">
    <property type="entry name" value="METHIONINE AMINOPEPTIDASE"/>
    <property type="match status" value="1"/>
</dbReference>
<evidence type="ECO:0000256" key="3">
    <source>
        <dbReference type="ARBA" id="ARBA00022670"/>
    </source>
</evidence>
<protein>
    <recommendedName>
        <fullName evidence="6 7">Methionine aminopeptidase</fullName>
        <shortName evidence="6">MAP</shortName>
        <shortName evidence="6">MetAP</shortName>
        <ecNumber evidence="6 7">3.4.11.18</ecNumber>
    </recommendedName>
    <alternativeName>
        <fullName evidence="6">Peptidase M</fullName>
    </alternativeName>
</protein>
<reference evidence="9 10" key="1">
    <citation type="submission" date="2018-02" db="EMBL/GenBank/DDBJ databases">
        <authorList>
            <person name="Cohen D.B."/>
            <person name="Kent A.D."/>
        </authorList>
    </citation>
    <scope>NUCLEOTIDE SEQUENCE [LARGE SCALE GENOMIC DNA]</scope>
    <source>
        <strain evidence="9">CIP109753</strain>
    </source>
</reference>
<comment type="similarity">
    <text evidence="6">Belongs to the peptidase M24A family. Methionine aminopeptidase type 1 subfamily.</text>
</comment>
<feature type="binding site" evidence="6">
    <location>
        <position position="234"/>
    </location>
    <ligand>
        <name>a divalent metal cation</name>
        <dbReference type="ChEBI" id="CHEBI:60240"/>
        <label>1</label>
    </ligand>
</feature>
<feature type="binding site" evidence="6">
    <location>
        <position position="203"/>
    </location>
    <ligand>
        <name>a divalent metal cation</name>
        <dbReference type="ChEBI" id="CHEBI:60240"/>
        <label>2</label>
        <note>catalytic</note>
    </ligand>
</feature>
<dbReference type="GO" id="GO:0004239">
    <property type="term" value="F:initiator methionyl aminopeptidase activity"/>
    <property type="evidence" value="ECO:0007669"/>
    <property type="project" value="UniProtKB-UniRule"/>
</dbReference>
<feature type="binding site" evidence="6">
    <location>
        <position position="107"/>
    </location>
    <ligand>
        <name>a divalent metal cation</name>
        <dbReference type="ChEBI" id="CHEBI:60240"/>
        <label>1</label>
    </ligand>
</feature>
<sequence>MSKIILKTREEIELMRESALVVSKTLGMLASEIKPGVSTLYLDKLAETFIRDHGAVPAFLGMYGFPNSLCMSPNAQVVHGIPTDKPLEEGDIISVDCGALKNGFYGDHAYTFEVGEVALATKMLLKTTKESLYVGIRELKAGNRTEDVGHAIQKYCESHGYGVVRELVGHGIGQTMHEAPEMPNYGKKGRGKLLEEGIVVAIEPMINMGTKNIKQHKDGWTITTADGKPSAHFEHDVAIIDGKPELLSTFAYIYQALGIQSNEEDEFRTNKLVI</sequence>
<evidence type="ECO:0000313" key="9">
    <source>
        <dbReference type="EMBL" id="SPE76489.1"/>
    </source>
</evidence>
<dbReference type="PRINTS" id="PR00599">
    <property type="entry name" value="MAPEPTIDASE"/>
</dbReference>
<dbReference type="AlphaFoldDB" id="A0A2N9P823"/>
<evidence type="ECO:0000256" key="1">
    <source>
        <dbReference type="ARBA" id="ARBA00002521"/>
    </source>
</evidence>
<gene>
    <name evidence="6 9" type="primary">map</name>
    <name evidence="9" type="ORF">FLACOL_00470</name>
</gene>
<dbReference type="Proteomes" id="UP000238180">
    <property type="component" value="Unassembled WGS sequence"/>
</dbReference>
<keyword evidence="4 6" id="KW-0479">Metal-binding</keyword>
<comment type="subunit">
    <text evidence="6">Monomer.</text>
</comment>
<evidence type="ECO:0000256" key="6">
    <source>
        <dbReference type="HAMAP-Rule" id="MF_01974"/>
    </source>
</evidence>
<dbReference type="EC" id="3.4.11.18" evidence="6 7"/>
<accession>A0A2N9P823</accession>
<dbReference type="RefSeq" id="WP_105195455.1">
    <property type="nucleotide sequence ID" value="NZ_OLKH01000059.1"/>
</dbReference>
<feature type="domain" description="Peptidase M24" evidence="8">
    <location>
        <begin position="13"/>
        <end position="239"/>
    </location>
</feature>
<dbReference type="PANTHER" id="PTHR43330">
    <property type="entry name" value="METHIONINE AMINOPEPTIDASE"/>
    <property type="match status" value="1"/>
</dbReference>
<dbReference type="HAMAP" id="MF_01974">
    <property type="entry name" value="MetAP_1"/>
    <property type="match status" value="1"/>
</dbReference>
<dbReference type="InterPro" id="IPR002467">
    <property type="entry name" value="Pept_M24A_MAP1"/>
</dbReference>
<feature type="binding site" evidence="6">
    <location>
        <position position="107"/>
    </location>
    <ligand>
        <name>a divalent metal cation</name>
        <dbReference type="ChEBI" id="CHEBI:60240"/>
        <label>2</label>
        <note>catalytic</note>
    </ligand>
</feature>
<dbReference type="Gene3D" id="3.90.230.10">
    <property type="entry name" value="Creatinase/methionine aminopeptidase superfamily"/>
    <property type="match status" value="1"/>
</dbReference>
<comment type="function">
    <text evidence="1 6">Removes the N-terminal methionine from nascent proteins. The N-terminal methionine is often cleaved when the second residue in the primary sequence is small and uncharged (Met-Ala-, Cys, Gly, Pro, Ser, Thr, or Val). Requires deformylation of the N(alpha)-formylated initiator methionine before it can be hydrolyzed.</text>
</comment>
<feature type="binding site" evidence="6">
    <location>
        <position position="177"/>
    </location>
    <ligand>
        <name>substrate</name>
    </ligand>
</feature>
<dbReference type="GO" id="GO:0005829">
    <property type="term" value="C:cytosol"/>
    <property type="evidence" value="ECO:0007669"/>
    <property type="project" value="TreeGrafter"/>
</dbReference>
<evidence type="ECO:0000259" key="8">
    <source>
        <dbReference type="Pfam" id="PF00557"/>
    </source>
</evidence>
<dbReference type="GO" id="GO:0006508">
    <property type="term" value="P:proteolysis"/>
    <property type="evidence" value="ECO:0007669"/>
    <property type="project" value="UniProtKB-KW"/>
</dbReference>
<dbReference type="SUPFAM" id="SSF55920">
    <property type="entry name" value="Creatinase/aminopeptidase"/>
    <property type="match status" value="1"/>
</dbReference>
<dbReference type="GO" id="GO:0046872">
    <property type="term" value="F:metal ion binding"/>
    <property type="evidence" value="ECO:0007669"/>
    <property type="project" value="UniProtKB-UniRule"/>
</dbReference>
<dbReference type="CDD" id="cd01086">
    <property type="entry name" value="MetAP1"/>
    <property type="match status" value="1"/>
</dbReference>
<feature type="binding site" evidence="6">
    <location>
        <position position="79"/>
    </location>
    <ligand>
        <name>substrate</name>
    </ligand>
</feature>
<proteinExistence type="inferred from homology"/>
<dbReference type="NCBIfam" id="TIGR00500">
    <property type="entry name" value="met_pdase_I"/>
    <property type="match status" value="1"/>
</dbReference>
<evidence type="ECO:0000313" key="10">
    <source>
        <dbReference type="Proteomes" id="UP000238180"/>
    </source>
</evidence>
<dbReference type="Pfam" id="PF00557">
    <property type="entry name" value="Peptidase_M24"/>
    <property type="match status" value="1"/>
</dbReference>
<evidence type="ECO:0000256" key="4">
    <source>
        <dbReference type="ARBA" id="ARBA00022723"/>
    </source>
</evidence>
<dbReference type="GO" id="GO:0070006">
    <property type="term" value="F:metalloaminopeptidase activity"/>
    <property type="evidence" value="ECO:0007669"/>
    <property type="project" value="UniProtKB-UniRule"/>
</dbReference>
<dbReference type="EMBL" id="OLKH01000059">
    <property type="protein sequence ID" value="SPE76489.1"/>
    <property type="molecule type" value="Genomic_DNA"/>
</dbReference>
<name>A0A2N9P823_9FLAO</name>
<comment type="catalytic activity">
    <reaction evidence="6 7">
        <text>Release of N-terminal amino acids, preferentially methionine, from peptides and arylamides.</text>
        <dbReference type="EC" id="3.4.11.18"/>
    </reaction>
</comment>
<keyword evidence="3 6" id="KW-0645">Protease</keyword>